<proteinExistence type="predicted"/>
<protein>
    <submittedName>
        <fullName evidence="2">Uncharacterized protein</fullName>
    </submittedName>
</protein>
<dbReference type="STRING" id="1095629.A0A0C9Y791"/>
<feature type="region of interest" description="Disordered" evidence="1">
    <location>
        <begin position="168"/>
        <end position="195"/>
    </location>
</feature>
<sequence length="764" mass="84141">MAYDVSVRLQKGYVDRGTQTESERPSIYSESDPPVSEEYSCLVVSQTAAQNFTSCVCEGAYSRLQQQLGNSLPSVCQPSPQASRPLRGHPLALYNRPLEPHRVVSLPDRISPFKQQQSNETKLRIVSNPEYLRLPSSGFAASSGADPYDDSGTTDACSIDQDRDWSYYHHPTGPCSPADIPRTPSPPSSPESITIIDNDSQVPESFLRRQKYSTCAYPDPNGWVSWAKSPPKPIPALHGPSSLPYARCPSGAEGTVIDGEDLSHMIWGLDVSTSFSSSRRIISQGSVPPRLQKPQNSTLTTRSAELREPIDIGSRPVALYHQFETQERHLFSTASDRNSQQNDQTYSTRYARPVEGDRPQHSPMAGTYEDSWRFGLGIQLDRKGNLLEYPLKAANSTPKTTYPNTSAAIFVPTQSQPCSDPRVIIEPRTSFRIDQGSHGVSALDVAQQYRAKQHLQNSLPTPPSSSSFQWKPVFPAYVDAESPVVAAPLEHSIRIAQQVQSSAPQEKNYASDYTLHDPRLFSERYDPSGISMPDVSLTATPGSDVPPSTQNNAYDMPQVYEAQELLTLISRLPPSPGTTPFASLSASPASPLRSARSITSHLSRESNRNDLVLAPLPPDCRRNLSHQQPRSNPLARLIQRRLSSVTEEDLGRDQPSQDTPRDSCTALFSRSFKTRTAQNPVTSQDPIVTALTPRTQTDDLVESVSILTSTQLVSNTDVTVKLPAKGTHVSSKFASNIGPEFRDNPTNETLVVTRKNAKFKKSRS</sequence>
<evidence type="ECO:0000313" key="2">
    <source>
        <dbReference type="EMBL" id="KIK09909.1"/>
    </source>
</evidence>
<feature type="compositionally biased region" description="Polar residues" evidence="1">
    <location>
        <begin position="293"/>
        <end position="303"/>
    </location>
</feature>
<keyword evidence="3" id="KW-1185">Reference proteome</keyword>
<gene>
    <name evidence="2" type="ORF">K443DRAFT_82307</name>
</gene>
<dbReference type="AlphaFoldDB" id="A0A0C9Y791"/>
<evidence type="ECO:0000256" key="1">
    <source>
        <dbReference type="SAM" id="MobiDB-lite"/>
    </source>
</evidence>
<name>A0A0C9Y791_9AGAR</name>
<feature type="region of interest" description="Disordered" evidence="1">
    <location>
        <begin position="579"/>
        <end position="636"/>
    </location>
</feature>
<feature type="region of interest" description="Disordered" evidence="1">
    <location>
        <begin position="137"/>
        <end position="156"/>
    </location>
</feature>
<reference evidence="3" key="2">
    <citation type="submission" date="2015-01" db="EMBL/GenBank/DDBJ databases">
        <title>Evolutionary Origins and Diversification of the Mycorrhizal Mutualists.</title>
        <authorList>
            <consortium name="DOE Joint Genome Institute"/>
            <consortium name="Mycorrhizal Genomics Consortium"/>
            <person name="Kohler A."/>
            <person name="Kuo A."/>
            <person name="Nagy L.G."/>
            <person name="Floudas D."/>
            <person name="Copeland A."/>
            <person name="Barry K.W."/>
            <person name="Cichocki N."/>
            <person name="Veneault-Fourrey C."/>
            <person name="LaButti K."/>
            <person name="Lindquist E.A."/>
            <person name="Lipzen A."/>
            <person name="Lundell T."/>
            <person name="Morin E."/>
            <person name="Murat C."/>
            <person name="Riley R."/>
            <person name="Ohm R."/>
            <person name="Sun H."/>
            <person name="Tunlid A."/>
            <person name="Henrissat B."/>
            <person name="Grigoriev I.V."/>
            <person name="Hibbett D.S."/>
            <person name="Martin F."/>
        </authorList>
    </citation>
    <scope>NUCLEOTIDE SEQUENCE [LARGE SCALE GENOMIC DNA]</scope>
    <source>
        <strain evidence="3">LaAM-08-1</strain>
    </source>
</reference>
<dbReference type="EMBL" id="KN838537">
    <property type="protein sequence ID" value="KIK09909.1"/>
    <property type="molecule type" value="Genomic_DNA"/>
</dbReference>
<reference evidence="2 3" key="1">
    <citation type="submission" date="2014-04" db="EMBL/GenBank/DDBJ databases">
        <authorList>
            <consortium name="DOE Joint Genome Institute"/>
            <person name="Kuo A."/>
            <person name="Kohler A."/>
            <person name="Nagy L.G."/>
            <person name="Floudas D."/>
            <person name="Copeland A."/>
            <person name="Barry K.W."/>
            <person name="Cichocki N."/>
            <person name="Veneault-Fourrey C."/>
            <person name="LaButti K."/>
            <person name="Lindquist E.A."/>
            <person name="Lipzen A."/>
            <person name="Lundell T."/>
            <person name="Morin E."/>
            <person name="Murat C."/>
            <person name="Sun H."/>
            <person name="Tunlid A."/>
            <person name="Henrissat B."/>
            <person name="Grigoriev I.V."/>
            <person name="Hibbett D.S."/>
            <person name="Martin F."/>
            <person name="Nordberg H.P."/>
            <person name="Cantor M.N."/>
            <person name="Hua S.X."/>
        </authorList>
    </citation>
    <scope>NUCLEOTIDE SEQUENCE [LARGE SCALE GENOMIC DNA]</scope>
    <source>
        <strain evidence="2 3">LaAM-08-1</strain>
    </source>
</reference>
<dbReference type="Proteomes" id="UP000054477">
    <property type="component" value="Unassembled WGS sequence"/>
</dbReference>
<feature type="region of interest" description="Disordered" evidence="1">
    <location>
        <begin position="280"/>
        <end position="303"/>
    </location>
</feature>
<organism evidence="2 3">
    <name type="scientific">Laccaria amethystina LaAM-08-1</name>
    <dbReference type="NCBI Taxonomy" id="1095629"/>
    <lineage>
        <taxon>Eukaryota</taxon>
        <taxon>Fungi</taxon>
        <taxon>Dikarya</taxon>
        <taxon>Basidiomycota</taxon>
        <taxon>Agaricomycotina</taxon>
        <taxon>Agaricomycetes</taxon>
        <taxon>Agaricomycetidae</taxon>
        <taxon>Agaricales</taxon>
        <taxon>Agaricineae</taxon>
        <taxon>Hydnangiaceae</taxon>
        <taxon>Laccaria</taxon>
    </lineage>
</organism>
<dbReference type="OrthoDB" id="2573559at2759"/>
<dbReference type="HOGENOM" id="CLU_016019_0_0_1"/>
<accession>A0A0C9Y791</accession>
<evidence type="ECO:0000313" key="3">
    <source>
        <dbReference type="Proteomes" id="UP000054477"/>
    </source>
</evidence>
<feature type="compositionally biased region" description="Low complexity" evidence="1">
    <location>
        <begin position="582"/>
        <end position="597"/>
    </location>
</feature>